<keyword evidence="1" id="KW-0812">Transmembrane</keyword>
<evidence type="ECO:0008006" key="4">
    <source>
        <dbReference type="Google" id="ProtNLM"/>
    </source>
</evidence>
<dbReference type="STRING" id="1618578.UV74_C0013G0252"/>
<dbReference type="Pfam" id="PF04070">
    <property type="entry name" value="DUF378"/>
    <property type="match status" value="1"/>
</dbReference>
<evidence type="ECO:0000256" key="1">
    <source>
        <dbReference type="SAM" id="Phobius"/>
    </source>
</evidence>
<organism evidence="2 3">
    <name type="scientific">Candidatus Woesebacteria bacterium GW2011_GWB1_43_14</name>
    <dbReference type="NCBI Taxonomy" id="1618578"/>
    <lineage>
        <taxon>Bacteria</taxon>
        <taxon>Candidatus Woeseibacteriota</taxon>
    </lineage>
</organism>
<evidence type="ECO:0000313" key="2">
    <source>
        <dbReference type="EMBL" id="KKS97130.1"/>
    </source>
</evidence>
<protein>
    <recommendedName>
        <fullName evidence="4">DUF378 domain-containing protein</fullName>
    </recommendedName>
</protein>
<dbReference type="PANTHER" id="PTHR37304">
    <property type="entry name" value="MEMBRANE PROTEIN-RELATED"/>
    <property type="match status" value="1"/>
</dbReference>
<gene>
    <name evidence="2" type="ORF">UV74_C0013G0252</name>
</gene>
<proteinExistence type="predicted"/>
<feature type="transmembrane region" description="Helical" evidence="1">
    <location>
        <begin position="7"/>
        <end position="25"/>
    </location>
</feature>
<dbReference type="EMBL" id="LCFQ01000013">
    <property type="protein sequence ID" value="KKS97130.1"/>
    <property type="molecule type" value="Genomic_DNA"/>
</dbReference>
<dbReference type="PANTHER" id="PTHR37304:SF1">
    <property type="entry name" value="MEMBRANE PROTEIN"/>
    <property type="match status" value="1"/>
</dbReference>
<comment type="caution">
    <text evidence="2">The sequence shown here is derived from an EMBL/GenBank/DDBJ whole genome shotgun (WGS) entry which is preliminary data.</text>
</comment>
<feature type="transmembrane region" description="Helical" evidence="1">
    <location>
        <begin position="31"/>
        <end position="53"/>
    </location>
</feature>
<dbReference type="PATRIC" id="fig|1618578.3.peg.602"/>
<reference evidence="2 3" key="1">
    <citation type="journal article" date="2015" name="Nature">
        <title>rRNA introns, odd ribosomes, and small enigmatic genomes across a large radiation of phyla.</title>
        <authorList>
            <person name="Brown C.T."/>
            <person name="Hug L.A."/>
            <person name="Thomas B.C."/>
            <person name="Sharon I."/>
            <person name="Castelle C.J."/>
            <person name="Singh A."/>
            <person name="Wilkins M.J."/>
            <person name="Williams K.H."/>
            <person name="Banfield J.F."/>
        </authorList>
    </citation>
    <scope>NUCLEOTIDE SEQUENCE [LARGE SCALE GENOMIC DNA]</scope>
</reference>
<sequence length="64" mass="7149">MKKLWMPAMVLLVIGGLNWGLVGLFDFNLVTYLFGATILTQTVYVLVGAAALWKAYLMLMNPKK</sequence>
<dbReference type="InterPro" id="IPR007211">
    <property type="entry name" value="DUF378"/>
</dbReference>
<accession>A0A0G1DH09</accession>
<keyword evidence="1" id="KW-1133">Transmembrane helix</keyword>
<name>A0A0G1DH09_9BACT</name>
<dbReference type="Proteomes" id="UP000034090">
    <property type="component" value="Unassembled WGS sequence"/>
</dbReference>
<evidence type="ECO:0000313" key="3">
    <source>
        <dbReference type="Proteomes" id="UP000034090"/>
    </source>
</evidence>
<keyword evidence="1" id="KW-0472">Membrane</keyword>
<dbReference type="AlphaFoldDB" id="A0A0G1DH09"/>